<dbReference type="AlphaFoldDB" id="A0A3D4V481"/>
<protein>
    <submittedName>
        <fullName evidence="1">Uncharacterized protein</fullName>
    </submittedName>
</protein>
<evidence type="ECO:0000313" key="1">
    <source>
        <dbReference type="EMBL" id="HCT55584.1"/>
    </source>
</evidence>
<proteinExistence type="predicted"/>
<gene>
    <name evidence="1" type="ORF">DGD08_00070</name>
</gene>
<reference evidence="1 2" key="1">
    <citation type="journal article" date="2018" name="Nat. Biotechnol.">
        <title>A standardized bacterial taxonomy based on genome phylogeny substantially revises the tree of life.</title>
        <authorList>
            <person name="Parks D.H."/>
            <person name="Chuvochina M."/>
            <person name="Waite D.W."/>
            <person name="Rinke C."/>
            <person name="Skarshewski A."/>
            <person name="Chaumeil P.A."/>
            <person name="Hugenholtz P."/>
        </authorList>
    </citation>
    <scope>NUCLEOTIDE SEQUENCE [LARGE SCALE GENOMIC DNA]</scope>
    <source>
        <strain evidence="1">UBA8844</strain>
    </source>
</reference>
<comment type="caution">
    <text evidence="1">The sequence shown here is derived from an EMBL/GenBank/DDBJ whole genome shotgun (WGS) entry which is preliminary data.</text>
</comment>
<evidence type="ECO:0000313" key="2">
    <source>
        <dbReference type="Proteomes" id="UP000264071"/>
    </source>
</evidence>
<dbReference type="EMBL" id="DPIY01000001">
    <property type="protein sequence ID" value="HCT55584.1"/>
    <property type="molecule type" value="Genomic_DNA"/>
</dbReference>
<sequence length="454" mass="48264">MPPLTLRVVATGVAVTGIALSASLGTSQVLHAQERPTIRQLGPALATSADSLGQVNNIRPLSDGRLLINDAASRRVLLVDSTFKVLSVVADSTPSTANAYGPRSGSLIAYRGDSTLFVDAASLSMLVIDPAGKIARVMSVPRSQDAMMLASAGLGGAYYHDGYLIYRGMPQLQMRMAPPGGGGGGLPQMPQQPDTMAVVRVNLQSRQLDTVGFVKVPKTNTNMSRSDDGKITVSIEVNPLPVVDEWAVTSKGDVALIRGRDYHVDWMSSDKQWRSSAKIPFDWKRLTDEDKVKLIDSVKAIRDRQAAANPNQGQQMAQAFGAAMGGGGGGAAPQVVMRFESRGGGPGGPVQAPQVAPPQINYVSPSELPDYQPPFFATSTRPDADGNIWVRTIPTKPQPAGSVYDVINGQGEAVDRVLIPENRTIIGFAPGGVVFMAVRDGGPFRLERARIDKK</sequence>
<accession>A0A3D4V481</accession>
<organism evidence="1 2">
    <name type="scientific">Gemmatimonas aurantiaca</name>
    <dbReference type="NCBI Taxonomy" id="173480"/>
    <lineage>
        <taxon>Bacteria</taxon>
        <taxon>Pseudomonadati</taxon>
        <taxon>Gemmatimonadota</taxon>
        <taxon>Gemmatimonadia</taxon>
        <taxon>Gemmatimonadales</taxon>
        <taxon>Gemmatimonadaceae</taxon>
        <taxon>Gemmatimonas</taxon>
    </lineage>
</organism>
<name>A0A3D4V481_9BACT</name>
<dbReference type="Proteomes" id="UP000264071">
    <property type="component" value="Unassembled WGS sequence"/>
</dbReference>